<keyword evidence="1" id="KW-1133">Transmembrane helix</keyword>
<gene>
    <name evidence="2" type="ordered locus">zobellia_2649</name>
</gene>
<protein>
    <submittedName>
        <fullName evidence="2">Conserved hypothetical membrane protein</fullName>
    </submittedName>
</protein>
<evidence type="ECO:0000313" key="3">
    <source>
        <dbReference type="Proteomes" id="UP000008898"/>
    </source>
</evidence>
<dbReference type="EMBL" id="FP476056">
    <property type="protein sequence ID" value="CAZ96799.1"/>
    <property type="molecule type" value="Genomic_DNA"/>
</dbReference>
<sequence length="87" mass="9523">MKDEELKNKTESELESEIKKWKGISGAIIGVSLVLMVVIIYGMITKGSNTLDINLLGVAFACFASVSALNSYIKKIKIELSSRKNNS</sequence>
<organism evidence="2 3">
    <name type="scientific">Zobellia galactanivorans (strain DSM 12802 / CCUG 47099 / CIP 106680 / NCIMB 13871 / Dsij)</name>
    <dbReference type="NCBI Taxonomy" id="63186"/>
    <lineage>
        <taxon>Bacteria</taxon>
        <taxon>Pseudomonadati</taxon>
        <taxon>Bacteroidota</taxon>
        <taxon>Flavobacteriia</taxon>
        <taxon>Flavobacteriales</taxon>
        <taxon>Flavobacteriaceae</taxon>
        <taxon>Zobellia</taxon>
    </lineage>
</organism>
<dbReference type="RefSeq" id="WP_013993995.1">
    <property type="nucleotide sequence ID" value="NC_015844.1"/>
</dbReference>
<keyword evidence="1" id="KW-0472">Membrane</keyword>
<keyword evidence="1" id="KW-0812">Transmembrane</keyword>
<feature type="transmembrane region" description="Helical" evidence="1">
    <location>
        <begin position="21"/>
        <end position="41"/>
    </location>
</feature>
<accession>G0LCB3</accession>
<dbReference type="KEGG" id="zga:ZOBELLIA_2649"/>
<dbReference type="HOGENOM" id="CLU_2482643_0_0_10"/>
<dbReference type="AlphaFoldDB" id="G0LCB3"/>
<reference evidence="3" key="1">
    <citation type="submission" date="2009-07" db="EMBL/GenBank/DDBJ databases">
        <title>Complete genome sequence of Zobellia galactanivorans Dsij.</title>
        <authorList>
            <consortium name="Genoscope - CEA"/>
        </authorList>
    </citation>
    <scope>NUCLEOTIDE SEQUENCE [LARGE SCALE GENOMIC DNA]</scope>
    <source>
        <strain evidence="3">DSM 12802 / CCUG 47099 / CIP 106680 / NCIMB 13871 / Dsij</strain>
    </source>
</reference>
<evidence type="ECO:0000313" key="2">
    <source>
        <dbReference type="EMBL" id="CAZ96799.1"/>
    </source>
</evidence>
<reference evidence="2 3" key="2">
    <citation type="journal article" date="2012" name="Environ. Microbiol.">
        <title>Characterization of the first alginolytic operons in a marine bacterium: from their emergence in marine Flavobacteriia to their independent transfers to marine Proteobacteria and human gut Bacteroides.</title>
        <authorList>
            <person name="Thomas F."/>
            <person name="Barbeyron T."/>
            <person name="Tonon T."/>
            <person name="Genicot S."/>
            <person name="Czjzek M."/>
            <person name="Michel G."/>
        </authorList>
    </citation>
    <scope>NUCLEOTIDE SEQUENCE [LARGE SCALE GENOMIC DNA]</scope>
    <source>
        <strain evidence="3">DSM 12802 / CCUG 47099 / CIP 106680 / NCIMB 13871 / Dsij</strain>
    </source>
</reference>
<keyword evidence="3" id="KW-1185">Reference proteome</keyword>
<feature type="transmembrane region" description="Helical" evidence="1">
    <location>
        <begin position="53"/>
        <end position="73"/>
    </location>
</feature>
<evidence type="ECO:0000256" key="1">
    <source>
        <dbReference type="SAM" id="Phobius"/>
    </source>
</evidence>
<proteinExistence type="predicted"/>
<dbReference type="OrthoDB" id="1202889at2"/>
<dbReference type="Proteomes" id="UP000008898">
    <property type="component" value="Chromosome"/>
</dbReference>
<name>G0LCB3_ZOBGA</name>